<dbReference type="GO" id="GO:0006351">
    <property type="term" value="P:DNA-templated transcription"/>
    <property type="evidence" value="ECO:0007669"/>
    <property type="project" value="UniProtKB-UniRule"/>
</dbReference>
<comment type="similarity">
    <text evidence="3">Belongs to the GRF family.</text>
</comment>
<organism evidence="5 6">
    <name type="scientific">Digitaria exilis</name>
    <dbReference type="NCBI Taxonomy" id="1010633"/>
    <lineage>
        <taxon>Eukaryota</taxon>
        <taxon>Viridiplantae</taxon>
        <taxon>Streptophyta</taxon>
        <taxon>Embryophyta</taxon>
        <taxon>Tracheophyta</taxon>
        <taxon>Spermatophyta</taxon>
        <taxon>Magnoliopsida</taxon>
        <taxon>Liliopsida</taxon>
        <taxon>Poales</taxon>
        <taxon>Poaceae</taxon>
        <taxon>PACMAD clade</taxon>
        <taxon>Panicoideae</taxon>
        <taxon>Panicodae</taxon>
        <taxon>Paniceae</taxon>
        <taxon>Anthephorinae</taxon>
        <taxon>Digitaria</taxon>
    </lineage>
</organism>
<dbReference type="PANTHER" id="PTHR31602">
    <property type="entry name" value="GROWTH-REGULATING FACTOR 5"/>
    <property type="match status" value="1"/>
</dbReference>
<dbReference type="Proteomes" id="UP000636709">
    <property type="component" value="Unassembled WGS sequence"/>
</dbReference>
<sequence length="71" mass="8235">MVAWIEFTNAYYGKKLDPEAVAKWRCSKEAHPDSKYCERHMHRGRNHRLSCASVAAPVVHRDDDDPRARTP</sequence>
<comment type="caution">
    <text evidence="5">The sequence shown here is derived from an EMBL/GenBank/DDBJ whole genome shotgun (WGS) entry which is preliminary data.</text>
</comment>
<dbReference type="PROSITE" id="PS51667">
    <property type="entry name" value="WRC"/>
    <property type="match status" value="1"/>
</dbReference>
<feature type="domain" description="WRC" evidence="4">
    <location>
        <begin position="2"/>
        <end position="57"/>
    </location>
</feature>
<keyword evidence="3" id="KW-0010">Activator</keyword>
<evidence type="ECO:0000256" key="3">
    <source>
        <dbReference type="RuleBase" id="RU367127"/>
    </source>
</evidence>
<dbReference type="GO" id="GO:0005524">
    <property type="term" value="F:ATP binding"/>
    <property type="evidence" value="ECO:0007669"/>
    <property type="project" value="UniProtKB-UniRule"/>
</dbReference>
<evidence type="ECO:0000313" key="5">
    <source>
        <dbReference type="EMBL" id="KAF8772720.1"/>
    </source>
</evidence>
<proteinExistence type="inferred from homology"/>
<dbReference type="EMBL" id="JACEFO010000373">
    <property type="protein sequence ID" value="KAF8772720.1"/>
    <property type="molecule type" value="Genomic_DNA"/>
</dbReference>
<dbReference type="GO" id="GO:0005634">
    <property type="term" value="C:nucleus"/>
    <property type="evidence" value="ECO:0007669"/>
    <property type="project" value="UniProtKB-SubCell"/>
</dbReference>
<dbReference type="Pfam" id="PF08879">
    <property type="entry name" value="WRC"/>
    <property type="match status" value="1"/>
</dbReference>
<comment type="domain">
    <text evidence="3">The QLQ domain and WRC domain may be involved in protein-protein interaction and DNA-binding, respectively.</text>
</comment>
<name>A0A835FUD3_9POAL</name>
<dbReference type="InterPro" id="IPR014977">
    <property type="entry name" value="WRC_dom"/>
</dbReference>
<keyword evidence="3" id="KW-0804">Transcription</keyword>
<dbReference type="AlphaFoldDB" id="A0A835FUD3"/>
<comment type="function">
    <text evidence="3">Transcription activator.</text>
</comment>
<gene>
    <name evidence="5" type="ORF">HU200_005461</name>
</gene>
<keyword evidence="3" id="KW-0805">Transcription regulation</keyword>
<evidence type="ECO:0000313" key="6">
    <source>
        <dbReference type="Proteomes" id="UP000636709"/>
    </source>
</evidence>
<dbReference type="PANTHER" id="PTHR31602:SF8">
    <property type="entry name" value="GROWTH-REGULATING FACTOR 5"/>
    <property type="match status" value="1"/>
</dbReference>
<comment type="subcellular location">
    <subcellularLocation>
        <location evidence="3">Nucleus</location>
    </subcellularLocation>
</comment>
<keyword evidence="1 3" id="KW-0539">Nucleus</keyword>
<evidence type="ECO:0000256" key="2">
    <source>
        <dbReference type="PROSITE-ProRule" id="PRU01002"/>
    </source>
</evidence>
<keyword evidence="6" id="KW-1185">Reference proteome</keyword>
<dbReference type="OrthoDB" id="1927209at2759"/>
<accession>A0A835FUD3</accession>
<dbReference type="GO" id="GO:0032502">
    <property type="term" value="P:developmental process"/>
    <property type="evidence" value="ECO:0007669"/>
    <property type="project" value="InterPro"/>
</dbReference>
<reference evidence="5" key="1">
    <citation type="submission" date="2020-07" db="EMBL/GenBank/DDBJ databases">
        <title>Genome sequence and genetic diversity analysis of an under-domesticated orphan crop, white fonio (Digitaria exilis).</title>
        <authorList>
            <person name="Bennetzen J.L."/>
            <person name="Chen S."/>
            <person name="Ma X."/>
            <person name="Wang X."/>
            <person name="Yssel A.E.J."/>
            <person name="Chaluvadi S.R."/>
            <person name="Johnson M."/>
            <person name="Gangashetty P."/>
            <person name="Hamidou F."/>
            <person name="Sanogo M.D."/>
            <person name="Zwaenepoel A."/>
            <person name="Wallace J."/>
            <person name="Van De Peer Y."/>
            <person name="Van Deynze A."/>
        </authorList>
    </citation>
    <scope>NUCLEOTIDE SEQUENCE</scope>
    <source>
        <tissue evidence="5">Leaves</tissue>
    </source>
</reference>
<dbReference type="InterPro" id="IPR031137">
    <property type="entry name" value="GRF"/>
</dbReference>
<evidence type="ECO:0000256" key="1">
    <source>
        <dbReference type="ARBA" id="ARBA00023242"/>
    </source>
</evidence>
<protein>
    <recommendedName>
        <fullName evidence="3">Growth-regulating factor</fullName>
    </recommendedName>
</protein>
<comment type="caution">
    <text evidence="2">Lacks conserved residue(s) required for the propagation of feature annotation.</text>
</comment>
<evidence type="ECO:0000259" key="4">
    <source>
        <dbReference type="PROSITE" id="PS51667"/>
    </source>
</evidence>